<comment type="caution">
    <text evidence="1">The sequence shown here is derived from an EMBL/GenBank/DDBJ whole genome shotgun (WGS) entry which is preliminary data.</text>
</comment>
<gene>
    <name evidence="1" type="ORF">J4709_02920</name>
</gene>
<reference evidence="1 2" key="1">
    <citation type="submission" date="2021-03" db="EMBL/GenBank/DDBJ databases">
        <title>Actinomadura violae sp. nov., isolated from lichen in Thailand.</title>
        <authorList>
            <person name="Kanchanasin P."/>
            <person name="Saeng-In P."/>
            <person name="Phongsopitanun W."/>
            <person name="Yuki M."/>
            <person name="Kudo T."/>
            <person name="Ohkuma M."/>
            <person name="Tanasupawat S."/>
        </authorList>
    </citation>
    <scope>NUCLEOTIDE SEQUENCE [LARGE SCALE GENOMIC DNA]</scope>
    <source>
        <strain evidence="1 2">LCR2-06</strain>
    </source>
</reference>
<evidence type="ECO:0000313" key="2">
    <source>
        <dbReference type="Proteomes" id="UP000680206"/>
    </source>
</evidence>
<organism evidence="1 2">
    <name type="scientific">Actinomadura violacea</name>
    <dbReference type="NCBI Taxonomy" id="2819934"/>
    <lineage>
        <taxon>Bacteria</taxon>
        <taxon>Bacillati</taxon>
        <taxon>Actinomycetota</taxon>
        <taxon>Actinomycetes</taxon>
        <taxon>Streptosporangiales</taxon>
        <taxon>Thermomonosporaceae</taxon>
        <taxon>Actinomadura</taxon>
    </lineage>
</organism>
<name>A0ABS3RIS1_9ACTN</name>
<keyword evidence="2" id="KW-1185">Reference proteome</keyword>
<proteinExistence type="predicted"/>
<dbReference type="Proteomes" id="UP000680206">
    <property type="component" value="Unassembled WGS sequence"/>
</dbReference>
<accession>A0ABS3RIS1</accession>
<protein>
    <submittedName>
        <fullName evidence="1">Uncharacterized protein</fullName>
    </submittedName>
</protein>
<dbReference type="EMBL" id="JAGEPF010000002">
    <property type="protein sequence ID" value="MBO2456542.1"/>
    <property type="molecule type" value="Genomic_DNA"/>
</dbReference>
<dbReference type="RefSeq" id="WP_208236566.1">
    <property type="nucleotide sequence ID" value="NZ_JAGEPF010000002.1"/>
</dbReference>
<evidence type="ECO:0000313" key="1">
    <source>
        <dbReference type="EMBL" id="MBO2456542.1"/>
    </source>
</evidence>
<sequence length="71" mass="7624">MSARPDALRVAQLEAEVETLRTALGMLQKLVNALYEDGGETLKAQEAEQQQQAAEVADRRAAFRVIPGGAA</sequence>